<gene>
    <name evidence="1" type="ORF">GCM10009819_36100</name>
</gene>
<dbReference type="RefSeq" id="WP_344378271.1">
    <property type="nucleotide sequence ID" value="NZ_BAAAPW010000007.1"/>
</dbReference>
<dbReference type="Proteomes" id="UP001501196">
    <property type="component" value="Unassembled WGS sequence"/>
</dbReference>
<dbReference type="EMBL" id="BAAAPW010000007">
    <property type="protein sequence ID" value="GAA2045464.1"/>
    <property type="molecule type" value="Genomic_DNA"/>
</dbReference>
<evidence type="ECO:0000313" key="1">
    <source>
        <dbReference type="EMBL" id="GAA2045464.1"/>
    </source>
</evidence>
<dbReference type="InterPro" id="IPR011335">
    <property type="entry name" value="Restrct_endonuc-II-like"/>
</dbReference>
<evidence type="ECO:0008006" key="3">
    <source>
        <dbReference type="Google" id="ProtNLM"/>
    </source>
</evidence>
<sequence length="307" mass="34417">MSRPRPLPEELRLAPFRVSEALVLGATPKQLRSARLHAPFHGVRSSVAVDDLHARCRAYEPLMTADQWFSHATAARLWGIPLPARLRDDDRLHVSTRRREPQRVGVVGHRISARRDVRIHLGFPVSGPADAWCELAATRSPHGSTPSVDDLVIAGDRLIGWPSPLATLEEVDAAIARFSRSRGIRSIVAARTHLRQGSGSPRETVLRRTVAAAPHGFPEPECNGEIVLASRRTHGDLVFRRYRVLLEYDGDQHRTNARQWHRDVDRLNELAAAGWWVIRVHRGTHSHAWIDLLATALRRRGWSAGAE</sequence>
<dbReference type="SUPFAM" id="SSF52980">
    <property type="entry name" value="Restriction endonuclease-like"/>
    <property type="match status" value="1"/>
</dbReference>
<protein>
    <recommendedName>
        <fullName evidence="3">DUF559 domain-containing protein</fullName>
    </recommendedName>
</protein>
<proteinExistence type="predicted"/>
<keyword evidence="2" id="KW-1185">Reference proteome</keyword>
<organism evidence="1 2">
    <name type="scientific">Agromyces tropicus</name>
    <dbReference type="NCBI Taxonomy" id="555371"/>
    <lineage>
        <taxon>Bacteria</taxon>
        <taxon>Bacillati</taxon>
        <taxon>Actinomycetota</taxon>
        <taxon>Actinomycetes</taxon>
        <taxon>Micrococcales</taxon>
        <taxon>Microbacteriaceae</taxon>
        <taxon>Agromyces</taxon>
    </lineage>
</organism>
<reference evidence="2" key="1">
    <citation type="journal article" date="2019" name="Int. J. Syst. Evol. Microbiol.">
        <title>The Global Catalogue of Microorganisms (GCM) 10K type strain sequencing project: providing services to taxonomists for standard genome sequencing and annotation.</title>
        <authorList>
            <consortium name="The Broad Institute Genomics Platform"/>
            <consortium name="The Broad Institute Genome Sequencing Center for Infectious Disease"/>
            <person name="Wu L."/>
            <person name="Ma J."/>
        </authorList>
    </citation>
    <scope>NUCLEOTIDE SEQUENCE [LARGE SCALE GENOMIC DNA]</scope>
    <source>
        <strain evidence="2">JCM 15672</strain>
    </source>
</reference>
<evidence type="ECO:0000313" key="2">
    <source>
        <dbReference type="Proteomes" id="UP001501196"/>
    </source>
</evidence>
<name>A0ABP5GFD5_9MICO</name>
<accession>A0ABP5GFD5</accession>
<comment type="caution">
    <text evidence="1">The sequence shown here is derived from an EMBL/GenBank/DDBJ whole genome shotgun (WGS) entry which is preliminary data.</text>
</comment>